<dbReference type="AlphaFoldDB" id="A0A0T7FFF5"/>
<reference evidence="1 2" key="1">
    <citation type="submission" date="2014-08" db="EMBL/GenBank/DDBJ databases">
        <authorList>
            <person name="Chen Y.-H."/>
        </authorList>
    </citation>
    <scope>NUCLEOTIDE SEQUENCE [LARGE SCALE GENOMIC DNA]</scope>
</reference>
<protein>
    <recommendedName>
        <fullName evidence="3">DUF982 domain-containing protein</fullName>
    </recommendedName>
</protein>
<dbReference type="OrthoDB" id="8373776at2"/>
<name>A0A0T7FFF5_NEOGA</name>
<dbReference type="InterPro" id="IPR010385">
    <property type="entry name" value="DUF982"/>
</dbReference>
<evidence type="ECO:0000313" key="1">
    <source>
        <dbReference type="EMBL" id="CDZ33721.1"/>
    </source>
</evidence>
<evidence type="ECO:0000313" key="2">
    <source>
        <dbReference type="Proteomes" id="UP000046176"/>
    </source>
</evidence>
<dbReference type="EMBL" id="CCRH01000004">
    <property type="protein sequence ID" value="CDZ33721.1"/>
    <property type="molecule type" value="Genomic_DNA"/>
</dbReference>
<sequence>MLTLRWDKPVRASGEMIFGPLQAHKFMISEWPYRKDREFALAESAILAALDGRNSPDEAREKFEAALASAQLN</sequence>
<gene>
    <name evidence="1" type="ORF">NGAL_HAMBI1145_19750</name>
</gene>
<evidence type="ECO:0008006" key="3">
    <source>
        <dbReference type="Google" id="ProtNLM"/>
    </source>
</evidence>
<dbReference type="Proteomes" id="UP000046176">
    <property type="component" value="Unassembled WGS sequence"/>
</dbReference>
<proteinExistence type="predicted"/>
<accession>A0A0T7FFF5</accession>
<dbReference type="RefSeq" id="WP_046666167.1">
    <property type="nucleotide sequence ID" value="NZ_CCRH01000004.1"/>
</dbReference>
<organism evidence="1 2">
    <name type="scientific">Neorhizobium galegae bv. officinalis</name>
    <dbReference type="NCBI Taxonomy" id="323656"/>
    <lineage>
        <taxon>Bacteria</taxon>
        <taxon>Pseudomonadati</taxon>
        <taxon>Pseudomonadota</taxon>
        <taxon>Alphaproteobacteria</taxon>
        <taxon>Hyphomicrobiales</taxon>
        <taxon>Rhizobiaceae</taxon>
        <taxon>Rhizobium/Agrobacterium group</taxon>
        <taxon>Neorhizobium</taxon>
    </lineage>
</organism>
<dbReference type="Pfam" id="PF06169">
    <property type="entry name" value="DUF982"/>
    <property type="match status" value="1"/>
</dbReference>
<dbReference type="Gene3D" id="6.10.250.730">
    <property type="match status" value="1"/>
</dbReference>